<dbReference type="Gene3D" id="3.30.200.20">
    <property type="entry name" value="Phosphorylase Kinase, domain 1"/>
    <property type="match status" value="1"/>
</dbReference>
<dbReference type="RefSeq" id="WP_092571496.1">
    <property type="nucleotide sequence ID" value="NZ_BMXH01000015.1"/>
</dbReference>
<dbReference type="GO" id="GO:0004674">
    <property type="term" value="F:protein serine/threonine kinase activity"/>
    <property type="evidence" value="ECO:0007669"/>
    <property type="project" value="UniProtKB-KW"/>
</dbReference>
<dbReference type="SMART" id="SM00331">
    <property type="entry name" value="PP2C_SIG"/>
    <property type="match status" value="1"/>
</dbReference>
<evidence type="ECO:0000256" key="4">
    <source>
        <dbReference type="ARBA" id="ARBA00022777"/>
    </source>
</evidence>
<dbReference type="PANTHER" id="PTHR24351">
    <property type="entry name" value="RIBOSOMAL PROTEIN S6 KINASE"/>
    <property type="match status" value="1"/>
</dbReference>
<organism evidence="9 10">
    <name type="scientific">Aidingimonas halophila</name>
    <dbReference type="NCBI Taxonomy" id="574349"/>
    <lineage>
        <taxon>Bacteria</taxon>
        <taxon>Pseudomonadati</taxon>
        <taxon>Pseudomonadota</taxon>
        <taxon>Gammaproteobacteria</taxon>
        <taxon>Oceanospirillales</taxon>
        <taxon>Halomonadaceae</taxon>
        <taxon>Aidingimonas</taxon>
    </lineage>
</organism>
<accession>A0A1H3FTQ7</accession>
<evidence type="ECO:0000256" key="5">
    <source>
        <dbReference type="ARBA" id="ARBA00022840"/>
    </source>
</evidence>
<dbReference type="Gene3D" id="3.60.40.10">
    <property type="entry name" value="PPM-type phosphatase domain"/>
    <property type="match status" value="1"/>
</dbReference>
<keyword evidence="6" id="KW-1133">Transmembrane helix</keyword>
<dbReference type="AlphaFoldDB" id="A0A1H3FTQ7"/>
<dbReference type="Pfam" id="PF00069">
    <property type="entry name" value="Pkinase"/>
    <property type="match status" value="1"/>
</dbReference>
<dbReference type="PROSITE" id="PS51746">
    <property type="entry name" value="PPM_2"/>
    <property type="match status" value="1"/>
</dbReference>
<proteinExistence type="predicted"/>
<keyword evidence="1 9" id="KW-0723">Serine/threonine-protein kinase</keyword>
<dbReference type="Pfam" id="PF13672">
    <property type="entry name" value="PP2C_2"/>
    <property type="match status" value="1"/>
</dbReference>
<dbReference type="InterPro" id="IPR011009">
    <property type="entry name" value="Kinase-like_dom_sf"/>
</dbReference>
<dbReference type="EMBL" id="FNNI01000008">
    <property type="protein sequence ID" value="SDX93748.1"/>
    <property type="molecule type" value="Genomic_DNA"/>
</dbReference>
<gene>
    <name evidence="9" type="ORF">SAMN05443545_108128</name>
</gene>
<dbReference type="CDD" id="cd00143">
    <property type="entry name" value="PP2Cc"/>
    <property type="match status" value="1"/>
</dbReference>
<evidence type="ECO:0000313" key="10">
    <source>
        <dbReference type="Proteomes" id="UP000198500"/>
    </source>
</evidence>
<keyword evidence="2" id="KW-0808">Transferase</keyword>
<dbReference type="CDD" id="cd14014">
    <property type="entry name" value="STKc_PknB_like"/>
    <property type="match status" value="1"/>
</dbReference>
<evidence type="ECO:0000259" key="8">
    <source>
        <dbReference type="PROSITE" id="PS51746"/>
    </source>
</evidence>
<protein>
    <submittedName>
        <fullName evidence="9">Serine/threonine protein kinase</fullName>
    </submittedName>
</protein>
<evidence type="ECO:0000256" key="6">
    <source>
        <dbReference type="SAM" id="Phobius"/>
    </source>
</evidence>
<feature type="domain" description="PPM-type phosphatase" evidence="8">
    <location>
        <begin position="7"/>
        <end position="238"/>
    </location>
</feature>
<evidence type="ECO:0000259" key="7">
    <source>
        <dbReference type="PROSITE" id="PS50011"/>
    </source>
</evidence>
<keyword evidence="6" id="KW-0472">Membrane</keyword>
<reference evidence="9 10" key="1">
    <citation type="submission" date="2016-10" db="EMBL/GenBank/DDBJ databases">
        <authorList>
            <person name="de Groot N.N."/>
        </authorList>
    </citation>
    <scope>NUCLEOTIDE SEQUENCE [LARGE SCALE GENOMIC DNA]</scope>
    <source>
        <strain evidence="9 10">DSM 19219</strain>
    </source>
</reference>
<dbReference type="STRING" id="574349.SAMN05443545_108128"/>
<keyword evidence="6" id="KW-0812">Transmembrane</keyword>
<feature type="transmembrane region" description="Helical" evidence="6">
    <location>
        <begin position="554"/>
        <end position="574"/>
    </location>
</feature>
<dbReference type="SUPFAM" id="SSF56112">
    <property type="entry name" value="Protein kinase-like (PK-like)"/>
    <property type="match status" value="1"/>
</dbReference>
<dbReference type="OrthoDB" id="9801841at2"/>
<evidence type="ECO:0000256" key="2">
    <source>
        <dbReference type="ARBA" id="ARBA00022679"/>
    </source>
</evidence>
<dbReference type="Proteomes" id="UP000198500">
    <property type="component" value="Unassembled WGS sequence"/>
</dbReference>
<keyword evidence="10" id="KW-1185">Reference proteome</keyword>
<dbReference type="PROSITE" id="PS00109">
    <property type="entry name" value="PROTEIN_KINASE_TYR"/>
    <property type="match status" value="1"/>
</dbReference>
<sequence>MAPLSVSIGQYSNKGCKPINQDFYGAYIPQEPQLSSKGIAIALADGISSSDVSQIASETAVRSFLDDYYCTSEAWSVKKSAQRVLMATNSWLYAKTRQSRYRDDMDRGYVCTLSAAVIKSTTAHLFHVGDARIYRLVNGALEQLTDDHRVWVSRHSSHLSNALGIDEQLEIDYQALPLEGGDTFLFVTDGIHEYANARFMANAIEDHRDDLDEGARIIAQEAFDQGSTDNLTAQIIRVDSLPVRNAEETQQWLGGLPFPPELEPRMTFDGYEIMRRIHVSSRSHVFLAKDIETQESVALKTPASDLQQDPVLLERFLTEEWIARRINSPYVVSPCQPTRQRRYLYAVTEFIEGKTLTQWMRDHPQPTLEEARSIIEQIGKGLQAFHRQEMIHQDLRPDNVLIDHTGTIKLIDFGAARVAGIAESRVEHDNSGRLGTAQYSAPEYFIGDSGSVQSDIFSLGVIAYQMLSGRLPYGTRVAQTRTRHAQHKLHYGSVTQYHHDCPAWIDGVLKKALHPSPHRRYEAISEFLYDLRHPRQEFLNEGGIPLIDRHPQGFWKGLSLLLAIVVVILAILLLQQY</sequence>
<feature type="domain" description="Protein kinase" evidence="7">
    <location>
        <begin position="271"/>
        <end position="539"/>
    </location>
</feature>
<dbReference type="PROSITE" id="PS50011">
    <property type="entry name" value="PROTEIN_KINASE_DOM"/>
    <property type="match status" value="1"/>
</dbReference>
<dbReference type="SUPFAM" id="SSF81606">
    <property type="entry name" value="PP2C-like"/>
    <property type="match status" value="1"/>
</dbReference>
<keyword evidence="3" id="KW-0547">Nucleotide-binding</keyword>
<evidence type="ECO:0000256" key="3">
    <source>
        <dbReference type="ARBA" id="ARBA00022741"/>
    </source>
</evidence>
<evidence type="ECO:0000256" key="1">
    <source>
        <dbReference type="ARBA" id="ARBA00022527"/>
    </source>
</evidence>
<dbReference type="InterPro" id="IPR000719">
    <property type="entry name" value="Prot_kinase_dom"/>
</dbReference>
<keyword evidence="4 9" id="KW-0418">Kinase</keyword>
<name>A0A1H3FTQ7_9GAMM</name>
<dbReference type="InterPro" id="IPR036457">
    <property type="entry name" value="PPM-type-like_dom_sf"/>
</dbReference>
<dbReference type="InterPro" id="IPR001932">
    <property type="entry name" value="PPM-type_phosphatase-like_dom"/>
</dbReference>
<dbReference type="GO" id="GO:0005524">
    <property type="term" value="F:ATP binding"/>
    <property type="evidence" value="ECO:0007669"/>
    <property type="project" value="UniProtKB-KW"/>
</dbReference>
<keyword evidence="5" id="KW-0067">ATP-binding</keyword>
<evidence type="ECO:0000313" key="9">
    <source>
        <dbReference type="EMBL" id="SDX93748.1"/>
    </source>
</evidence>
<dbReference type="Gene3D" id="1.10.510.10">
    <property type="entry name" value="Transferase(Phosphotransferase) domain 1"/>
    <property type="match status" value="1"/>
</dbReference>
<dbReference type="InterPro" id="IPR008266">
    <property type="entry name" value="Tyr_kinase_AS"/>
</dbReference>
<dbReference type="SMART" id="SM00332">
    <property type="entry name" value="PP2Cc"/>
    <property type="match status" value="1"/>
</dbReference>